<dbReference type="GO" id="GO:0005759">
    <property type="term" value="C:mitochondrial matrix"/>
    <property type="evidence" value="ECO:0007669"/>
    <property type="project" value="TreeGrafter"/>
</dbReference>
<dbReference type="GO" id="GO:0006974">
    <property type="term" value="P:DNA damage response"/>
    <property type="evidence" value="ECO:0007669"/>
    <property type="project" value="InterPro"/>
</dbReference>
<dbReference type="Gene3D" id="2.60.120.590">
    <property type="entry name" value="Alpha-ketoglutarate-dependent dioxygenase AlkB-like"/>
    <property type="match status" value="1"/>
</dbReference>
<gene>
    <name evidence="3" type="primary">LOC113208594</name>
</gene>
<sequence length="248" mass="28780">MLYRNSLRLAPFLSLVQRAGGTKKDLINPLIHKTRAFSHECKAGSDKTLSHSYHLNFSKDILPEEREALLKDMIVHNDFLSDVEEKCIIDEIEPIISRLQYEYDHWDNAIHGFRETERLQWTKPSTAILDRVRQIAFPKGKPQLKHVHVLDLAENGFIKPHIDSVRFCGDTIAGLSLLSDSVMRLVHDKDANKIVDVLLKQRSLYVMRDSARYNFTHEILKKDTSRFNDNIVPRHRRISVICRSEVTN</sequence>
<proteinExistence type="predicted"/>
<comment type="cofactor">
    <cofactor evidence="1">
        <name>Fe(2+)</name>
        <dbReference type="ChEBI" id="CHEBI:29033"/>
    </cofactor>
</comment>
<dbReference type="GO" id="GO:0051213">
    <property type="term" value="F:dioxygenase activity"/>
    <property type="evidence" value="ECO:0007669"/>
    <property type="project" value="UniProtKB-KW"/>
</dbReference>
<keyword evidence="2" id="KW-1185">Reference proteome</keyword>
<evidence type="ECO:0000313" key="3">
    <source>
        <dbReference type="RefSeq" id="XP_026281448.1"/>
    </source>
</evidence>
<keyword evidence="3" id="KW-0223">Dioxygenase</keyword>
<dbReference type="AlphaFoldDB" id="A0A6J1SL17"/>
<dbReference type="PANTHER" id="PTHR21052">
    <property type="entry name" value="SPERMATOGENESIS ASSOCIATED 11-RELATED"/>
    <property type="match status" value="1"/>
</dbReference>
<dbReference type="PANTHER" id="PTHR21052:SF0">
    <property type="entry name" value="ALPHA-KETOGLUTARATE-DEPENDENT DIOXYGENASE ALKB HOMOLOG 7, MITOCHONDRIAL"/>
    <property type="match status" value="1"/>
</dbReference>
<protein>
    <submittedName>
        <fullName evidence="3">Alpha-ketoglutarate-dependent dioxygenase alkB homolog 7, mitochondrial</fullName>
    </submittedName>
</protein>
<keyword evidence="3" id="KW-0560">Oxidoreductase</keyword>
<evidence type="ECO:0000313" key="2">
    <source>
        <dbReference type="Proteomes" id="UP000504606"/>
    </source>
</evidence>
<organism evidence="2 3">
    <name type="scientific">Frankliniella occidentalis</name>
    <name type="common">Western flower thrips</name>
    <name type="synonym">Euthrips occidentalis</name>
    <dbReference type="NCBI Taxonomy" id="133901"/>
    <lineage>
        <taxon>Eukaryota</taxon>
        <taxon>Metazoa</taxon>
        <taxon>Ecdysozoa</taxon>
        <taxon>Arthropoda</taxon>
        <taxon>Hexapoda</taxon>
        <taxon>Insecta</taxon>
        <taxon>Pterygota</taxon>
        <taxon>Neoptera</taxon>
        <taxon>Paraneoptera</taxon>
        <taxon>Thysanoptera</taxon>
        <taxon>Terebrantia</taxon>
        <taxon>Thripoidea</taxon>
        <taxon>Thripidae</taxon>
        <taxon>Frankliniella</taxon>
    </lineage>
</organism>
<name>A0A6J1SL17_FRAOC</name>
<dbReference type="GeneID" id="113208594"/>
<dbReference type="OrthoDB" id="28127at2759"/>
<accession>A0A6J1SL17</accession>
<dbReference type="InterPro" id="IPR037151">
    <property type="entry name" value="AlkB-like_sf"/>
</dbReference>
<dbReference type="KEGG" id="foc:113208594"/>
<dbReference type="SUPFAM" id="SSF51197">
    <property type="entry name" value="Clavaminate synthase-like"/>
    <property type="match status" value="1"/>
</dbReference>
<dbReference type="RefSeq" id="XP_026281448.1">
    <property type="nucleotide sequence ID" value="XM_026425663.2"/>
</dbReference>
<evidence type="ECO:0000256" key="1">
    <source>
        <dbReference type="ARBA" id="ARBA00001954"/>
    </source>
</evidence>
<dbReference type="GO" id="GO:0006631">
    <property type="term" value="P:fatty acid metabolic process"/>
    <property type="evidence" value="ECO:0007669"/>
    <property type="project" value="TreeGrafter"/>
</dbReference>
<dbReference type="InterPro" id="IPR032870">
    <property type="entry name" value="ALKBH7-like"/>
</dbReference>
<reference evidence="3" key="1">
    <citation type="submission" date="2025-08" db="UniProtKB">
        <authorList>
            <consortium name="RefSeq"/>
        </authorList>
    </citation>
    <scope>IDENTIFICATION</scope>
    <source>
        <tissue evidence="3">Whole organism</tissue>
    </source>
</reference>
<dbReference type="Proteomes" id="UP000504606">
    <property type="component" value="Unplaced"/>
</dbReference>